<keyword evidence="8" id="KW-1185">Reference proteome</keyword>
<dbReference type="Proteomes" id="UP001233673">
    <property type="component" value="Unassembled WGS sequence"/>
</dbReference>
<gene>
    <name evidence="4" type="primary">cobQ</name>
    <name evidence="7" type="ORF">QOZ88_15635</name>
</gene>
<dbReference type="InterPro" id="IPR029062">
    <property type="entry name" value="Class_I_gatase-like"/>
</dbReference>
<comment type="similarity">
    <text evidence="4">Belongs to the CobB/CobQ family. CobQ subfamily.</text>
</comment>
<evidence type="ECO:0000256" key="2">
    <source>
        <dbReference type="ARBA" id="ARBA00022573"/>
    </source>
</evidence>
<dbReference type="InterPro" id="IPR011698">
    <property type="entry name" value="GATase_3"/>
</dbReference>
<comment type="pathway">
    <text evidence="1 4">Cofactor biosynthesis; adenosylcobalamin biosynthesis.</text>
</comment>
<dbReference type="InterPro" id="IPR047045">
    <property type="entry name" value="CobQ_N"/>
</dbReference>
<protein>
    <recommendedName>
        <fullName evidence="4">Cobyric acid synthase</fullName>
    </recommendedName>
</protein>
<reference evidence="8" key="1">
    <citation type="submission" date="2023-05" db="EMBL/GenBank/DDBJ databases">
        <title>Draft genome of Pseudofrankia sp. BMG5.37.</title>
        <authorList>
            <person name="Gtari M."/>
            <person name="Ghodhbane F."/>
            <person name="Sbissi I."/>
        </authorList>
    </citation>
    <scope>NUCLEOTIDE SEQUENCE [LARGE SCALE GENOMIC DNA]</scope>
    <source>
        <strain evidence="8">BMG 814</strain>
    </source>
</reference>
<dbReference type="InterPro" id="IPR033949">
    <property type="entry name" value="CobQ_GATase1"/>
</dbReference>
<dbReference type="EMBL" id="JASNFN010000020">
    <property type="protein sequence ID" value="MDP5184069.1"/>
    <property type="molecule type" value="Genomic_DNA"/>
</dbReference>
<dbReference type="PANTHER" id="PTHR21343">
    <property type="entry name" value="DETHIOBIOTIN SYNTHETASE"/>
    <property type="match status" value="1"/>
</dbReference>
<comment type="caution">
    <text evidence="7">The sequence shown here is derived from an EMBL/GenBank/DDBJ whole genome shotgun (WGS) entry which is preliminary data.</text>
</comment>
<dbReference type="Gene3D" id="3.40.50.880">
    <property type="match status" value="1"/>
</dbReference>
<dbReference type="PANTHER" id="PTHR21343:SF1">
    <property type="entry name" value="COBYRIC ACID SYNTHASE"/>
    <property type="match status" value="1"/>
</dbReference>
<feature type="domain" description="CobQ/CobB/MinD/ParA nucleotide binding" evidence="5">
    <location>
        <begin position="6"/>
        <end position="227"/>
    </location>
</feature>
<feature type="active site" evidence="4">
    <location>
        <position position="425"/>
    </location>
</feature>
<evidence type="ECO:0000259" key="5">
    <source>
        <dbReference type="Pfam" id="PF01656"/>
    </source>
</evidence>
<organism evidence="7 8">
    <name type="scientific">Blastococcus carthaginiensis</name>
    <dbReference type="NCBI Taxonomy" id="3050034"/>
    <lineage>
        <taxon>Bacteria</taxon>
        <taxon>Bacillati</taxon>
        <taxon>Actinomycetota</taxon>
        <taxon>Actinomycetes</taxon>
        <taxon>Geodermatophilales</taxon>
        <taxon>Geodermatophilaceae</taxon>
        <taxon>Blastococcus</taxon>
    </lineage>
</organism>
<evidence type="ECO:0000313" key="7">
    <source>
        <dbReference type="EMBL" id="MDP5184069.1"/>
    </source>
</evidence>
<dbReference type="CDD" id="cd01750">
    <property type="entry name" value="GATase1_CobQ"/>
    <property type="match status" value="1"/>
</dbReference>
<dbReference type="PROSITE" id="PS51274">
    <property type="entry name" value="GATASE_COBBQ"/>
    <property type="match status" value="1"/>
</dbReference>
<comment type="function">
    <text evidence="4">Catalyzes amidations at positions B, D, E, and G on adenosylcobyrinic A,C-diamide. NH(2) groups are provided by glutamine, and one molecule of ATP is hydrogenolyzed for each amidation.</text>
</comment>
<keyword evidence="2 4" id="KW-0169">Cobalamin biosynthesis</keyword>
<feature type="domain" description="CobB/CobQ-like glutamine amidotransferase" evidence="6">
    <location>
        <begin position="256"/>
        <end position="432"/>
    </location>
</feature>
<evidence type="ECO:0000313" key="8">
    <source>
        <dbReference type="Proteomes" id="UP001233673"/>
    </source>
</evidence>
<sequence>MSGALLVAGTTSDAGKSVVTAGICRWLVREGVSVAPFKAQNMSNNSVVTPDGAEIGRAQVMQAAAARVEPEAAMNPVLLKPGGENSSQVVVLGRPVADVTALSYRPMKAALLEQVLSSLAELRARFDVVVCEGAGSPTEINLRADDIANMGLATAADLPVVVVGDIDRGGVFAALHGTVALMPPADQRLVAGFLVNKFRGDVRLLHPGLDQLTALTGRPALGVLPWVGGLEMDGEDSLDVPVAASGAPPVGDDVLRVSVARLPRLSNFTDLDALAAEPGVLVRYATRPEELADADLVVLPGSRATVADLSWLRATGLADAVLRRAAEGTPVLGVCGGHQMLARTITDEVESRAGTVAGLGLLPADVRFAPEKTLARPVGSALGETVHGYEIHHGVVTVDWSSDAPPALPFLDGARAGAVFGTTWHGALENDGFRRAFLTEVARITGRRFVPASATEFAAVREARLDRLGDLVAEHADTDALWRLIEAGAPPGLPLLPPGSGFSPR</sequence>
<proteinExistence type="inferred from homology"/>
<dbReference type="Gene3D" id="3.40.50.300">
    <property type="entry name" value="P-loop containing nucleotide triphosphate hydrolases"/>
    <property type="match status" value="1"/>
</dbReference>
<dbReference type="NCBIfam" id="NF001989">
    <property type="entry name" value="PRK00784.1"/>
    <property type="match status" value="1"/>
</dbReference>
<name>A0ABT9IEQ6_9ACTN</name>
<dbReference type="PROSITE" id="PS51273">
    <property type="entry name" value="GATASE_TYPE_1"/>
    <property type="match status" value="1"/>
</dbReference>
<dbReference type="InterPro" id="IPR002586">
    <property type="entry name" value="CobQ/CobB/MinD/ParA_Nub-bd_dom"/>
</dbReference>
<dbReference type="InterPro" id="IPR004459">
    <property type="entry name" value="CobQ_synth"/>
</dbReference>
<dbReference type="CDD" id="cd05389">
    <property type="entry name" value="CobQ_N"/>
    <property type="match status" value="1"/>
</dbReference>
<evidence type="ECO:0000256" key="4">
    <source>
        <dbReference type="HAMAP-Rule" id="MF_00028"/>
    </source>
</evidence>
<keyword evidence="3 4" id="KW-0315">Glutamine amidotransferase</keyword>
<evidence type="ECO:0000259" key="6">
    <source>
        <dbReference type="Pfam" id="PF07685"/>
    </source>
</evidence>
<dbReference type="HAMAP" id="MF_00028">
    <property type="entry name" value="CobQ"/>
    <property type="match status" value="1"/>
</dbReference>
<evidence type="ECO:0000256" key="1">
    <source>
        <dbReference type="ARBA" id="ARBA00004953"/>
    </source>
</evidence>
<dbReference type="InterPro" id="IPR027417">
    <property type="entry name" value="P-loop_NTPase"/>
</dbReference>
<evidence type="ECO:0000256" key="3">
    <source>
        <dbReference type="ARBA" id="ARBA00022962"/>
    </source>
</evidence>
<dbReference type="SUPFAM" id="SSF52317">
    <property type="entry name" value="Class I glutamine amidotransferase-like"/>
    <property type="match status" value="1"/>
</dbReference>
<feature type="active site" description="Nucleophile" evidence="4">
    <location>
        <position position="335"/>
    </location>
</feature>
<dbReference type="RefSeq" id="WP_306000666.1">
    <property type="nucleotide sequence ID" value="NZ_JASNFN010000020.1"/>
</dbReference>
<dbReference type="Pfam" id="PF07685">
    <property type="entry name" value="GATase_3"/>
    <property type="match status" value="1"/>
</dbReference>
<dbReference type="SUPFAM" id="SSF52540">
    <property type="entry name" value="P-loop containing nucleoside triphosphate hydrolases"/>
    <property type="match status" value="1"/>
</dbReference>
<dbReference type="NCBIfam" id="TIGR00313">
    <property type="entry name" value="cobQ"/>
    <property type="match status" value="1"/>
</dbReference>
<accession>A0ABT9IEQ6</accession>
<dbReference type="Pfam" id="PF01656">
    <property type="entry name" value="CbiA"/>
    <property type="match status" value="1"/>
</dbReference>